<dbReference type="Pfam" id="PF15676">
    <property type="entry name" value="S6OS1"/>
    <property type="match status" value="1"/>
</dbReference>
<dbReference type="AlphaFoldDB" id="A0A4Z2CFZ4"/>
<keyword evidence="1" id="KW-0175">Coiled coil</keyword>
<sequence length="372" mass="41921">MNDQPPPIDIDSVLVQLALQTRENALKKREIHLQIKGFSSDIAGRKALIQALETNIEKLTEEIKLKQNALAHHTETSQSIKASNSRLHQYEQSLKEKAQSQLSSYRQELEDLEKKYTSCKNTFQSYKEYYCQHPLAQKLLKLQSDKEGIERRIKAYDEEITIKEKSLAHLTGNKKYHHSLVLQLDIPLGPLFTLNNSTDISTTSDEITDRADQKPLKESEKQLSPPAVEDRASIDISSFHTVETAANTEDFHEEHDQQDTAHCIAAAEETGNELLSTHQQLNEQTSKNENHSEKQDQETLPEKVNAEQSSVEGTGEEDDQNMNVTAMEEEEASVPENTEVASMCTGASQETNLRSPSTTGKTEPSTPTFKFK</sequence>
<protein>
    <submittedName>
        <fullName evidence="3">Uncharacterized protein</fullName>
    </submittedName>
</protein>
<evidence type="ECO:0000256" key="1">
    <source>
        <dbReference type="SAM" id="Coils"/>
    </source>
</evidence>
<gene>
    <name evidence="3" type="ORF">fugu_000130</name>
</gene>
<dbReference type="EMBL" id="SWLE01000001">
    <property type="protein sequence ID" value="TNN03101.1"/>
    <property type="molecule type" value="Genomic_DNA"/>
</dbReference>
<dbReference type="GO" id="GO:0048477">
    <property type="term" value="P:oogenesis"/>
    <property type="evidence" value="ECO:0007669"/>
    <property type="project" value="TreeGrafter"/>
</dbReference>
<dbReference type="GO" id="GO:0000801">
    <property type="term" value="C:central element"/>
    <property type="evidence" value="ECO:0007669"/>
    <property type="project" value="TreeGrafter"/>
</dbReference>
<proteinExistence type="predicted"/>
<dbReference type="GO" id="GO:0010705">
    <property type="term" value="P:meiotic DNA double-strand break processing involved in reciprocal meiotic recombination"/>
    <property type="evidence" value="ECO:0007669"/>
    <property type="project" value="TreeGrafter"/>
</dbReference>
<dbReference type="Proteomes" id="UP000516260">
    <property type="component" value="Chromosome 1"/>
</dbReference>
<comment type="caution">
    <text evidence="3">The sequence shown here is derived from an EMBL/GenBank/DDBJ whole genome shotgun (WGS) entry which is preliminary data.</text>
</comment>
<feature type="compositionally biased region" description="Polar residues" evidence="2">
    <location>
        <begin position="335"/>
        <end position="372"/>
    </location>
</feature>
<dbReference type="SUPFAM" id="SSF57997">
    <property type="entry name" value="Tropomyosin"/>
    <property type="match status" value="1"/>
</dbReference>
<dbReference type="GO" id="GO:0007129">
    <property type="term" value="P:homologous chromosome pairing at meiosis"/>
    <property type="evidence" value="ECO:0007669"/>
    <property type="project" value="TreeGrafter"/>
</dbReference>
<keyword evidence="4" id="KW-1185">Reference proteome</keyword>
<name>A0A4Z2CFZ4_9TELE</name>
<reference evidence="3 4" key="1">
    <citation type="submission" date="2019-04" db="EMBL/GenBank/DDBJ databases">
        <title>The sequence and de novo assembly of Takifugu bimaculatus genome using PacBio and Hi-C technologies.</title>
        <authorList>
            <person name="Xu P."/>
            <person name="Liu B."/>
            <person name="Zhou Z."/>
        </authorList>
    </citation>
    <scope>NUCLEOTIDE SEQUENCE [LARGE SCALE GENOMIC DNA]</scope>
    <source>
        <strain evidence="3">TB-2018</strain>
        <tissue evidence="3">Muscle</tissue>
    </source>
</reference>
<organism evidence="3 4">
    <name type="scientific">Takifugu bimaculatus</name>
    <dbReference type="NCBI Taxonomy" id="433685"/>
    <lineage>
        <taxon>Eukaryota</taxon>
        <taxon>Metazoa</taxon>
        <taxon>Chordata</taxon>
        <taxon>Craniata</taxon>
        <taxon>Vertebrata</taxon>
        <taxon>Euteleostomi</taxon>
        <taxon>Actinopterygii</taxon>
        <taxon>Neopterygii</taxon>
        <taxon>Teleostei</taxon>
        <taxon>Neoteleostei</taxon>
        <taxon>Acanthomorphata</taxon>
        <taxon>Eupercaria</taxon>
        <taxon>Tetraodontiformes</taxon>
        <taxon>Tetradontoidea</taxon>
        <taxon>Tetraodontidae</taxon>
        <taxon>Takifugu</taxon>
    </lineage>
</organism>
<evidence type="ECO:0000313" key="4">
    <source>
        <dbReference type="Proteomes" id="UP000516260"/>
    </source>
</evidence>
<feature type="compositionally biased region" description="Basic and acidic residues" evidence="2">
    <location>
        <begin position="207"/>
        <end position="221"/>
    </location>
</feature>
<feature type="region of interest" description="Disordered" evidence="2">
    <location>
        <begin position="278"/>
        <end position="372"/>
    </location>
</feature>
<evidence type="ECO:0000313" key="3">
    <source>
        <dbReference type="EMBL" id="TNN03101.1"/>
    </source>
</evidence>
<dbReference type="InterPro" id="IPR031380">
    <property type="entry name" value="SIX6OS1"/>
</dbReference>
<dbReference type="GO" id="GO:0007283">
    <property type="term" value="P:spermatogenesis"/>
    <property type="evidence" value="ECO:0007669"/>
    <property type="project" value="TreeGrafter"/>
</dbReference>
<dbReference type="PANTHER" id="PTHR35449:SF1">
    <property type="entry name" value="PROTEIN SIX6OS1"/>
    <property type="match status" value="1"/>
</dbReference>
<feature type="region of interest" description="Disordered" evidence="2">
    <location>
        <begin position="197"/>
        <end position="235"/>
    </location>
</feature>
<evidence type="ECO:0000256" key="2">
    <source>
        <dbReference type="SAM" id="MobiDB-lite"/>
    </source>
</evidence>
<accession>A0A4Z2CFZ4</accession>
<feature type="compositionally biased region" description="Basic and acidic residues" evidence="2">
    <location>
        <begin position="286"/>
        <end position="305"/>
    </location>
</feature>
<feature type="coiled-coil region" evidence="1">
    <location>
        <begin position="42"/>
        <end position="159"/>
    </location>
</feature>
<dbReference type="PANTHER" id="PTHR35449">
    <property type="entry name" value="PROTEIN SIX6OS1"/>
    <property type="match status" value="1"/>
</dbReference>